<evidence type="ECO:0000256" key="1">
    <source>
        <dbReference type="SAM" id="SignalP"/>
    </source>
</evidence>
<keyword evidence="1" id="KW-0732">Signal</keyword>
<dbReference type="OrthoDB" id="4321958at2759"/>
<feature type="chain" id="PRO_5036472332" evidence="1">
    <location>
        <begin position="17"/>
        <end position="196"/>
    </location>
</feature>
<organism evidence="2 3">
    <name type="scientific">Nephila pilipes</name>
    <name type="common">Giant wood spider</name>
    <name type="synonym">Nephila maculata</name>
    <dbReference type="NCBI Taxonomy" id="299642"/>
    <lineage>
        <taxon>Eukaryota</taxon>
        <taxon>Metazoa</taxon>
        <taxon>Ecdysozoa</taxon>
        <taxon>Arthropoda</taxon>
        <taxon>Chelicerata</taxon>
        <taxon>Arachnida</taxon>
        <taxon>Araneae</taxon>
        <taxon>Araneomorphae</taxon>
        <taxon>Entelegynae</taxon>
        <taxon>Araneoidea</taxon>
        <taxon>Nephilidae</taxon>
        <taxon>Nephila</taxon>
    </lineage>
</organism>
<sequence length="196" mass="21721">MALLLAICLFASAALATEELFSDDQKQLWPIADQMKVEKRGGEMLEALLDREENKCYGKKCSHSEECCKGAACVDIEGLSGTCLPIHGKEFYQPCEKDSDCGAGLVCIDSGNFAPSKTCQLEGRSIQKKGFNDECVTSSDCDTDRGLCCQVLRRHRMAAKKLCHYFLDPKSCVGEFHTTLQELKYVPNPFFKARLG</sequence>
<comment type="caution">
    <text evidence="2">The sequence shown here is derived from an EMBL/GenBank/DDBJ whole genome shotgun (WGS) entry which is preliminary data.</text>
</comment>
<keyword evidence="3" id="KW-1185">Reference proteome</keyword>
<proteinExistence type="predicted"/>
<dbReference type="EMBL" id="BMAW01072403">
    <property type="protein sequence ID" value="GFT82779.1"/>
    <property type="molecule type" value="Genomic_DNA"/>
</dbReference>
<name>A0A8X6PQ60_NEPPI</name>
<gene>
    <name evidence="2" type="ORF">NPIL_484951</name>
</gene>
<evidence type="ECO:0000313" key="3">
    <source>
        <dbReference type="Proteomes" id="UP000887013"/>
    </source>
</evidence>
<evidence type="ECO:0000313" key="2">
    <source>
        <dbReference type="EMBL" id="GFT82779.1"/>
    </source>
</evidence>
<dbReference type="AlphaFoldDB" id="A0A8X6PQ60"/>
<protein>
    <submittedName>
        <fullName evidence="2">Prohormone-3</fullName>
    </submittedName>
</protein>
<accession>A0A8X6PQ60</accession>
<dbReference type="Proteomes" id="UP000887013">
    <property type="component" value="Unassembled WGS sequence"/>
</dbReference>
<feature type="signal peptide" evidence="1">
    <location>
        <begin position="1"/>
        <end position="16"/>
    </location>
</feature>
<reference evidence="2" key="1">
    <citation type="submission" date="2020-08" db="EMBL/GenBank/DDBJ databases">
        <title>Multicomponent nature underlies the extraordinary mechanical properties of spider dragline silk.</title>
        <authorList>
            <person name="Kono N."/>
            <person name="Nakamura H."/>
            <person name="Mori M."/>
            <person name="Yoshida Y."/>
            <person name="Ohtoshi R."/>
            <person name="Malay A.D."/>
            <person name="Moran D.A.P."/>
            <person name="Tomita M."/>
            <person name="Numata K."/>
            <person name="Arakawa K."/>
        </authorList>
    </citation>
    <scope>NUCLEOTIDE SEQUENCE</scope>
</reference>